<dbReference type="RefSeq" id="WP_119578866.1">
    <property type="nucleotide sequence ID" value="NZ_QXEC01000022.1"/>
</dbReference>
<keyword evidence="2" id="KW-1185">Reference proteome</keyword>
<name>A0A418MQZ8_9ACTN</name>
<dbReference type="EMBL" id="QXEC01000022">
    <property type="protein sequence ID" value="RIV36054.1"/>
    <property type="molecule type" value="Genomic_DNA"/>
</dbReference>
<dbReference type="AlphaFoldDB" id="A0A418MQZ8"/>
<proteinExistence type="predicted"/>
<reference evidence="1 2" key="1">
    <citation type="submission" date="2018-08" db="EMBL/GenBank/DDBJ databases">
        <title>Jishengella sp. nov., isolated from a root of Azadirachta indica A. Juss. var. siamensis Valenton.</title>
        <authorList>
            <person name="Kuncharoen N."/>
            <person name="Tanasupawat S."/>
            <person name="Kudo T."/>
            <person name="Ohkuma M."/>
        </authorList>
    </citation>
    <scope>NUCLEOTIDE SEQUENCE [LARGE SCALE GENOMIC DNA]</scope>
    <source>
        <strain evidence="1 2">AZ1-13</strain>
    </source>
</reference>
<comment type="caution">
    <text evidence="1">The sequence shown here is derived from an EMBL/GenBank/DDBJ whole genome shotgun (WGS) entry which is preliminary data.</text>
</comment>
<organism evidence="1 2">
    <name type="scientific">Micromonospora radicis</name>
    <dbReference type="NCBI Taxonomy" id="1894971"/>
    <lineage>
        <taxon>Bacteria</taxon>
        <taxon>Bacillati</taxon>
        <taxon>Actinomycetota</taxon>
        <taxon>Actinomycetes</taxon>
        <taxon>Micromonosporales</taxon>
        <taxon>Micromonosporaceae</taxon>
        <taxon>Micromonospora</taxon>
    </lineage>
</organism>
<sequence length="115" mass="12071">MPINVDDAFLRRASNLNSRIAEEVTTAPGGNIESITLRPGHTSFALGARVQTAVAGVGSTMHTRLVEIRDTANNRSAQLDMYVAISDNTEGINNVSAAEFLSTTPAWNVPGGSGS</sequence>
<accession>A0A418MQZ8</accession>
<gene>
    <name evidence="1" type="ORF">D2L64_20680</name>
</gene>
<protein>
    <submittedName>
        <fullName evidence="1">Uncharacterized protein</fullName>
    </submittedName>
</protein>
<evidence type="ECO:0000313" key="1">
    <source>
        <dbReference type="EMBL" id="RIV36054.1"/>
    </source>
</evidence>
<dbReference type="OrthoDB" id="3388793at2"/>
<dbReference type="Proteomes" id="UP000283832">
    <property type="component" value="Unassembled WGS sequence"/>
</dbReference>
<evidence type="ECO:0000313" key="2">
    <source>
        <dbReference type="Proteomes" id="UP000283832"/>
    </source>
</evidence>